<dbReference type="eggNOG" id="COG5479">
    <property type="taxonomic scope" value="Bacteria"/>
</dbReference>
<dbReference type="RefSeq" id="WP_007171559.1">
    <property type="nucleotide sequence ID" value="NZ_GG770558.1"/>
</dbReference>
<proteinExistence type="predicted"/>
<organism evidence="1 2">
    <name type="scientific">Mycobacterium parascrofulaceum ATCC BAA-614</name>
    <dbReference type="NCBI Taxonomy" id="525368"/>
    <lineage>
        <taxon>Bacteria</taxon>
        <taxon>Bacillati</taxon>
        <taxon>Actinomycetota</taxon>
        <taxon>Actinomycetes</taxon>
        <taxon>Mycobacteriales</taxon>
        <taxon>Mycobacteriaceae</taxon>
        <taxon>Mycobacterium</taxon>
        <taxon>Mycobacterium simiae complex</taxon>
    </lineage>
</organism>
<sequence length="59" mass="6585">TIHLPLDDPYQVPEGYPIKASARFGLYYTPGSELYHDTLAEIWLSSEEVAQANGFVKAD</sequence>
<evidence type="ECO:0000313" key="2">
    <source>
        <dbReference type="Proteomes" id="UP000003653"/>
    </source>
</evidence>
<comment type="caution">
    <text evidence="1">The sequence shown here is derived from an EMBL/GenBank/DDBJ whole genome shotgun (WGS) entry which is preliminary data.</text>
</comment>
<name>D5PJM1_9MYCO</name>
<dbReference type="AlphaFoldDB" id="D5PJM1"/>
<keyword evidence="2" id="KW-1185">Reference proteome</keyword>
<dbReference type="EMBL" id="ADNV01000400">
    <property type="protein sequence ID" value="EFG73714.1"/>
    <property type="molecule type" value="Genomic_DNA"/>
</dbReference>
<reference evidence="1 2" key="1">
    <citation type="submission" date="2010-04" db="EMBL/GenBank/DDBJ databases">
        <authorList>
            <person name="Muzny D."/>
            <person name="Qin X."/>
            <person name="Deng J."/>
            <person name="Jiang H."/>
            <person name="Liu Y."/>
            <person name="Qu J."/>
            <person name="Song X.-Z."/>
            <person name="Zhang L."/>
            <person name="Thornton R."/>
            <person name="Coyle M."/>
            <person name="Francisco L."/>
            <person name="Jackson L."/>
            <person name="Javaid M."/>
            <person name="Korchina V."/>
            <person name="Kovar C."/>
            <person name="Mata R."/>
            <person name="Mathew T."/>
            <person name="Ngo R."/>
            <person name="Nguyen L."/>
            <person name="Nguyen N."/>
            <person name="Okwuonu G."/>
            <person name="Ongeri F."/>
            <person name="Pham C."/>
            <person name="Simmons D."/>
            <person name="Wilczek-Boney K."/>
            <person name="Hale W."/>
            <person name="Jakkamsetti A."/>
            <person name="Pham P."/>
            <person name="Ruth R."/>
            <person name="San Lucas F."/>
            <person name="Warren J."/>
            <person name="Zhang J."/>
            <person name="Zhao Z."/>
            <person name="Zhou C."/>
            <person name="Zhu D."/>
            <person name="Lee S."/>
            <person name="Bess C."/>
            <person name="Blankenburg K."/>
            <person name="Forbes L."/>
            <person name="Fu Q."/>
            <person name="Gubbala S."/>
            <person name="Hirani K."/>
            <person name="Jayaseelan J.C."/>
            <person name="Lara F."/>
            <person name="Munidasa M."/>
            <person name="Palculict T."/>
            <person name="Patil S."/>
            <person name="Pu L.-L."/>
            <person name="Saada N."/>
            <person name="Tang L."/>
            <person name="Weissenberger G."/>
            <person name="Zhu Y."/>
            <person name="Hemphill L."/>
            <person name="Shang Y."/>
            <person name="Youmans B."/>
            <person name="Ayvaz T."/>
            <person name="Ross M."/>
            <person name="Santibanez J."/>
            <person name="Aqrawi P."/>
            <person name="Gross S."/>
            <person name="Joshi V."/>
            <person name="Fowler G."/>
            <person name="Nazareth L."/>
            <person name="Reid J."/>
            <person name="Worley K."/>
            <person name="Petrosino J."/>
            <person name="Highlander S."/>
            <person name="Gibbs R."/>
        </authorList>
    </citation>
    <scope>NUCLEOTIDE SEQUENCE [LARGE SCALE GENOMIC DNA]</scope>
    <source>
        <strain evidence="1 2">ATCC BAA-614</strain>
    </source>
</reference>
<gene>
    <name evidence="1" type="ORF">HMPREF0591_6365</name>
</gene>
<evidence type="ECO:0000313" key="1">
    <source>
        <dbReference type="EMBL" id="EFG73714.1"/>
    </source>
</evidence>
<dbReference type="Proteomes" id="UP000003653">
    <property type="component" value="Unassembled WGS sequence"/>
</dbReference>
<accession>D5PJM1</accession>
<dbReference type="HOGENOM" id="CLU_2966400_0_0_11"/>
<protein>
    <submittedName>
        <fullName evidence="1">Uncharacterized protein</fullName>
    </submittedName>
</protein>
<feature type="non-terminal residue" evidence="1">
    <location>
        <position position="1"/>
    </location>
</feature>